<dbReference type="eggNOG" id="COG0400">
    <property type="taxonomic scope" value="Bacteria"/>
</dbReference>
<reference evidence="2 3" key="1">
    <citation type="submission" date="2006-12" db="EMBL/GenBank/DDBJ databases">
        <title>Complete sequence of Chlorobium phaeobacteroides DSM 266.</title>
        <authorList>
            <consortium name="US DOE Joint Genome Institute"/>
            <person name="Copeland A."/>
            <person name="Lucas S."/>
            <person name="Lapidus A."/>
            <person name="Barry K."/>
            <person name="Detter J.C."/>
            <person name="Glavina del Rio T."/>
            <person name="Hammon N."/>
            <person name="Israni S."/>
            <person name="Pitluck S."/>
            <person name="Goltsman E."/>
            <person name="Schmutz J."/>
            <person name="Larimer F."/>
            <person name="Land M."/>
            <person name="Hauser L."/>
            <person name="Mikhailova N."/>
            <person name="Li T."/>
            <person name="Overmann J."/>
            <person name="Bryant D.A."/>
            <person name="Richardson P."/>
        </authorList>
    </citation>
    <scope>NUCLEOTIDE SEQUENCE [LARGE SCALE GENOMIC DNA]</scope>
    <source>
        <strain evidence="2 3">DSM 266</strain>
    </source>
</reference>
<dbReference type="SUPFAM" id="SSF53474">
    <property type="entry name" value="alpha/beta-Hydrolases"/>
    <property type="match status" value="1"/>
</dbReference>
<protein>
    <submittedName>
        <fullName evidence="2">Phospholipase/Carboxylesterase</fullName>
    </submittedName>
</protein>
<dbReference type="ESTHER" id="9chlb-q43et3">
    <property type="family name" value="LYsophospholipase_carboxylesterase"/>
</dbReference>
<dbReference type="RefSeq" id="WP_011746300.1">
    <property type="nucleotide sequence ID" value="NC_008639.1"/>
</dbReference>
<evidence type="ECO:0000313" key="3">
    <source>
        <dbReference type="Proteomes" id="UP000008701"/>
    </source>
</evidence>
<proteinExistence type="predicted"/>
<dbReference type="HOGENOM" id="CLU_1248804_0_0_10"/>
<gene>
    <name evidence="2" type="ordered locus">Cpha266_2535</name>
</gene>
<dbReference type="InterPro" id="IPR003140">
    <property type="entry name" value="PLipase/COase/thioEstase"/>
</dbReference>
<name>A1BJE6_CHLPD</name>
<organism evidence="2 3">
    <name type="scientific">Chlorobium phaeobacteroides (strain DSM 266 / SMG 266 / 2430)</name>
    <dbReference type="NCBI Taxonomy" id="290317"/>
    <lineage>
        <taxon>Bacteria</taxon>
        <taxon>Pseudomonadati</taxon>
        <taxon>Chlorobiota</taxon>
        <taxon>Chlorobiia</taxon>
        <taxon>Chlorobiales</taxon>
        <taxon>Chlorobiaceae</taxon>
        <taxon>Chlorobium/Pelodictyon group</taxon>
        <taxon>Chlorobium</taxon>
    </lineage>
</organism>
<dbReference type="GO" id="GO:0016787">
    <property type="term" value="F:hydrolase activity"/>
    <property type="evidence" value="ECO:0007669"/>
    <property type="project" value="InterPro"/>
</dbReference>
<dbReference type="InterPro" id="IPR029058">
    <property type="entry name" value="AB_hydrolase_fold"/>
</dbReference>
<dbReference type="Pfam" id="PF02230">
    <property type="entry name" value="Abhydrolase_2"/>
    <property type="match status" value="1"/>
</dbReference>
<dbReference type="STRING" id="290317.Cpha266_2535"/>
<feature type="domain" description="Phospholipase/carboxylesterase/thioesterase" evidence="1">
    <location>
        <begin position="80"/>
        <end position="149"/>
    </location>
</feature>
<dbReference type="EMBL" id="CP000492">
    <property type="protein sequence ID" value="ABL66523.1"/>
    <property type="molecule type" value="Genomic_DNA"/>
</dbReference>
<dbReference type="AlphaFoldDB" id="A1BJE6"/>
<dbReference type="OrthoDB" id="595091at2"/>
<dbReference type="Proteomes" id="UP000008701">
    <property type="component" value="Chromosome"/>
</dbReference>
<keyword evidence="3" id="KW-1185">Reference proteome</keyword>
<sequence>MQSFFMQTMVSGRYLLRPSAHSAQAPLLAGFHGYGQTAEDELLLLSAIPGAEYWHCCSIEALHPFYPSRGVSGASWMTSLQRDQRIEENVRYVDAVVDALNVELSVSDKLVFHGFSQGAGMACRAAILGSHPGSGLMLLGGDIPPELALLERMGRAHIARGSRDRFYTAERYDRDVARMSDAGVQVTATLFTGDHGANEEYFDAAGRFLRGWRSIVGSDLC</sequence>
<dbReference type="Gene3D" id="3.40.50.1820">
    <property type="entry name" value="alpha/beta hydrolase"/>
    <property type="match status" value="1"/>
</dbReference>
<dbReference type="KEGG" id="cph:Cpha266_2535"/>
<accession>A1BJE6</accession>
<evidence type="ECO:0000313" key="2">
    <source>
        <dbReference type="EMBL" id="ABL66523.1"/>
    </source>
</evidence>
<evidence type="ECO:0000259" key="1">
    <source>
        <dbReference type="Pfam" id="PF02230"/>
    </source>
</evidence>